<proteinExistence type="predicted"/>
<keyword evidence="2" id="KW-1185">Reference proteome</keyword>
<evidence type="ECO:0000313" key="2">
    <source>
        <dbReference type="Proteomes" id="UP000091956"/>
    </source>
</evidence>
<accession>A0A1B8G6E3</accession>
<evidence type="ECO:0000313" key="1">
    <source>
        <dbReference type="EMBL" id="OBT91403.1"/>
    </source>
</evidence>
<dbReference type="OrthoDB" id="3476937at2759"/>
<reference evidence="2" key="2">
    <citation type="journal article" date="2018" name="Nat. Commun.">
        <title>Extreme sensitivity to ultraviolet light in the fungal pathogen causing white-nose syndrome of bats.</title>
        <authorList>
            <person name="Palmer J.M."/>
            <person name="Drees K.P."/>
            <person name="Foster J.T."/>
            <person name="Lindner D.L."/>
        </authorList>
    </citation>
    <scope>NUCLEOTIDE SEQUENCE [LARGE SCALE GENOMIC DNA]</scope>
    <source>
        <strain evidence="2">UAMH 10579</strain>
    </source>
</reference>
<sequence>MEDSPPPYSGPYPAPYPAPNAQAHVQHVDSIPFSDPDLETFSHPHVLLISVIKSVDGLGATVIHYWTARSPTTSITIYSKLGLNSFQHVRDFRELGTFTLPTGIEPSNVHQCLTSLITESPTISSDPEIIPHIVAQLSSRSQNDGLSVQLFSIPVFNNSAEELLIGGPIPLWK</sequence>
<organism evidence="1 2">
    <name type="scientific">Pseudogymnoascus verrucosus</name>
    <dbReference type="NCBI Taxonomy" id="342668"/>
    <lineage>
        <taxon>Eukaryota</taxon>
        <taxon>Fungi</taxon>
        <taxon>Dikarya</taxon>
        <taxon>Ascomycota</taxon>
        <taxon>Pezizomycotina</taxon>
        <taxon>Leotiomycetes</taxon>
        <taxon>Thelebolales</taxon>
        <taxon>Thelebolaceae</taxon>
        <taxon>Pseudogymnoascus</taxon>
    </lineage>
</organism>
<dbReference type="RefSeq" id="XP_018125136.1">
    <property type="nucleotide sequence ID" value="XM_018280004.2"/>
</dbReference>
<name>A0A1B8G6E3_9PEZI</name>
<dbReference type="AlphaFoldDB" id="A0A1B8G6E3"/>
<protein>
    <submittedName>
        <fullName evidence="1">Uncharacterized protein</fullName>
    </submittedName>
</protein>
<gene>
    <name evidence="1" type="ORF">VE01_10610</name>
</gene>
<dbReference type="Proteomes" id="UP000091956">
    <property type="component" value="Unassembled WGS sequence"/>
</dbReference>
<dbReference type="GeneID" id="28843996"/>
<dbReference type="EMBL" id="KV460293">
    <property type="protein sequence ID" value="OBT91403.1"/>
    <property type="molecule type" value="Genomic_DNA"/>
</dbReference>
<reference evidence="1 2" key="1">
    <citation type="submission" date="2016-03" db="EMBL/GenBank/DDBJ databases">
        <title>Comparative genomics of Pseudogymnoascus destructans, the fungus causing white-nose syndrome of bats.</title>
        <authorList>
            <person name="Palmer J.M."/>
            <person name="Drees K.P."/>
            <person name="Foster J.T."/>
            <person name="Lindner D.L."/>
        </authorList>
    </citation>
    <scope>NUCLEOTIDE SEQUENCE [LARGE SCALE GENOMIC DNA]</scope>
    <source>
        <strain evidence="1 2">UAMH 10579</strain>
    </source>
</reference>